<name>A0ABM1VV56_APLCA</name>
<dbReference type="GeneID" id="101855799"/>
<evidence type="ECO:0000256" key="5">
    <source>
        <dbReference type="ARBA" id="ARBA00093776"/>
    </source>
</evidence>
<keyword evidence="2 7" id="KW-0812">Transmembrane</keyword>
<sequence length="237" mass="26335">MAYDIQVLVQSLVYFVIFLCGFVVAVPLGVTVVEFDNHCILYTKWHWKNATFAVYELNNPAACNFPVFSAVFTCILYSLGMAIYHAYAAFKSKDPNVGFQMWSMPFLLVNTLIAMLMFVSSCVISVGLKEMCDGLLEGQKLGSKLKSCSDGVYMDWNKVSNTDYTYSHFYSFPKVSEAAGWITFLLWGVQVGLCIVRAVRNRRLRSQGMDPQPTSGTAGASKTPDDLDNFAAQPPTA</sequence>
<evidence type="ECO:0000256" key="7">
    <source>
        <dbReference type="SAM" id="Phobius"/>
    </source>
</evidence>
<feature type="transmembrane region" description="Helical" evidence="7">
    <location>
        <begin position="107"/>
        <end position="128"/>
    </location>
</feature>
<evidence type="ECO:0000313" key="9">
    <source>
        <dbReference type="RefSeq" id="XP_005100949.1"/>
    </source>
</evidence>
<dbReference type="Pfam" id="PF26158">
    <property type="entry name" value="Claudin_TMEM179-179B"/>
    <property type="match status" value="1"/>
</dbReference>
<organism evidence="8 11">
    <name type="scientific">Aplysia californica</name>
    <name type="common">California sea hare</name>
    <dbReference type="NCBI Taxonomy" id="6500"/>
    <lineage>
        <taxon>Eukaryota</taxon>
        <taxon>Metazoa</taxon>
        <taxon>Spiralia</taxon>
        <taxon>Lophotrochozoa</taxon>
        <taxon>Mollusca</taxon>
        <taxon>Gastropoda</taxon>
        <taxon>Heterobranchia</taxon>
        <taxon>Euthyneura</taxon>
        <taxon>Tectipleura</taxon>
        <taxon>Aplysiida</taxon>
        <taxon>Aplysioidea</taxon>
        <taxon>Aplysiidae</taxon>
        <taxon>Aplysia</taxon>
    </lineage>
</organism>
<dbReference type="RefSeq" id="XP_005100949.1">
    <property type="nucleotide sequence ID" value="XM_005100892.3"/>
</dbReference>
<keyword evidence="3 7" id="KW-1133">Transmembrane helix</keyword>
<evidence type="ECO:0000256" key="4">
    <source>
        <dbReference type="ARBA" id="ARBA00023136"/>
    </source>
</evidence>
<dbReference type="RefSeq" id="XP_035826298.1">
    <property type="nucleotide sequence ID" value="XM_035970405.1"/>
</dbReference>
<evidence type="ECO:0000313" key="8">
    <source>
        <dbReference type="Proteomes" id="UP000694888"/>
    </source>
</evidence>
<dbReference type="PANTHER" id="PTHR31056:SF1">
    <property type="entry name" value="TRANSMEMBRANE PROTEIN 179B"/>
    <property type="match status" value="1"/>
</dbReference>
<dbReference type="InterPro" id="IPR029776">
    <property type="entry name" value="TMEM179B"/>
</dbReference>
<dbReference type="RefSeq" id="XP_005100950.1">
    <property type="nucleotide sequence ID" value="XM_005100893.3"/>
</dbReference>
<accession>A0ABM1VV56</accession>
<feature type="transmembrane region" description="Helical" evidence="7">
    <location>
        <begin position="65"/>
        <end position="87"/>
    </location>
</feature>
<protein>
    <submittedName>
        <fullName evidence="9 10">Transmembrane protein 179B</fullName>
    </submittedName>
</protein>
<evidence type="ECO:0000256" key="1">
    <source>
        <dbReference type="ARBA" id="ARBA00004141"/>
    </source>
</evidence>
<evidence type="ECO:0000313" key="10">
    <source>
        <dbReference type="RefSeq" id="XP_005100950.1"/>
    </source>
</evidence>
<comment type="similarity">
    <text evidence="5">Belongs to the TMEM179 family.</text>
</comment>
<feature type="region of interest" description="Disordered" evidence="6">
    <location>
        <begin position="206"/>
        <end position="237"/>
    </location>
</feature>
<proteinExistence type="inferred from homology"/>
<comment type="subcellular location">
    <subcellularLocation>
        <location evidence="1">Membrane</location>
        <topology evidence="1">Multi-pass membrane protein</topology>
    </subcellularLocation>
</comment>
<feature type="transmembrane region" description="Helical" evidence="7">
    <location>
        <begin position="178"/>
        <end position="199"/>
    </location>
</feature>
<gene>
    <name evidence="9 10 11" type="primary">LOC101855799</name>
</gene>
<dbReference type="PANTHER" id="PTHR31056">
    <property type="entry name" value="TRANSMEMBRANE PROTEIN 179B"/>
    <property type="match status" value="1"/>
</dbReference>
<keyword evidence="8" id="KW-1185">Reference proteome</keyword>
<keyword evidence="4 7" id="KW-0472">Membrane</keyword>
<dbReference type="InterPro" id="IPR059010">
    <property type="entry name" value="TMEM179-179B"/>
</dbReference>
<evidence type="ECO:0000313" key="11">
    <source>
        <dbReference type="RefSeq" id="XP_035826298.1"/>
    </source>
</evidence>
<dbReference type="Proteomes" id="UP000694888">
    <property type="component" value="Unplaced"/>
</dbReference>
<evidence type="ECO:0000256" key="3">
    <source>
        <dbReference type="ARBA" id="ARBA00022989"/>
    </source>
</evidence>
<feature type="transmembrane region" description="Helical" evidence="7">
    <location>
        <begin position="12"/>
        <end position="33"/>
    </location>
</feature>
<evidence type="ECO:0000256" key="2">
    <source>
        <dbReference type="ARBA" id="ARBA00022692"/>
    </source>
</evidence>
<reference evidence="9 10" key="1">
    <citation type="submission" date="2025-05" db="UniProtKB">
        <authorList>
            <consortium name="RefSeq"/>
        </authorList>
    </citation>
    <scope>IDENTIFICATION</scope>
</reference>
<evidence type="ECO:0000256" key="6">
    <source>
        <dbReference type="SAM" id="MobiDB-lite"/>
    </source>
</evidence>